<reference evidence="1 2" key="1">
    <citation type="submission" date="2023-04" db="EMBL/GenBank/DDBJ databases">
        <title>The genome sequence of Polyangium sorediatum DSM14670.</title>
        <authorList>
            <person name="Zhang X."/>
        </authorList>
    </citation>
    <scope>NUCLEOTIDE SEQUENCE [LARGE SCALE GENOMIC DNA]</scope>
    <source>
        <strain evidence="1 2">DSM 14670</strain>
    </source>
</reference>
<gene>
    <name evidence="1" type="ORF">QHF89_32665</name>
</gene>
<keyword evidence="2" id="KW-1185">Reference proteome</keyword>
<evidence type="ECO:0000313" key="1">
    <source>
        <dbReference type="EMBL" id="MDI1434297.1"/>
    </source>
</evidence>
<evidence type="ECO:0000313" key="2">
    <source>
        <dbReference type="Proteomes" id="UP001160301"/>
    </source>
</evidence>
<dbReference type="Gene3D" id="3.60.60.10">
    <property type="entry name" value="Penicillin V Acylase, Chain A"/>
    <property type="match status" value="1"/>
</dbReference>
<proteinExistence type="predicted"/>
<dbReference type="Proteomes" id="UP001160301">
    <property type="component" value="Unassembled WGS sequence"/>
</dbReference>
<comment type="caution">
    <text evidence="1">The sequence shown here is derived from an EMBL/GenBank/DDBJ whole genome shotgun (WGS) entry which is preliminary data.</text>
</comment>
<accession>A0ABT6P1P3</accession>
<evidence type="ECO:0008006" key="3">
    <source>
        <dbReference type="Google" id="ProtNLM"/>
    </source>
</evidence>
<dbReference type="EMBL" id="JARZHI010000040">
    <property type="protein sequence ID" value="MDI1434297.1"/>
    <property type="molecule type" value="Genomic_DNA"/>
</dbReference>
<name>A0ABT6P1P3_9BACT</name>
<sequence>MCTIGWVRVEGTTHVFKQCDLTQKTKFLEPDIAEGIAGRYLAFRREGRPGIWSGVNQRGVGFVAADYYTEQDPGSPDTPPSLCARTSSHVGESSPVDALFRAYEASIADHGTSADAIAYLSNWYLTQGDPGNPDPSFKSPDIVLIADPTQAIFLEYYPGDRPGTAKVLTLSPRQGWFVSTNHARMFQQTVKYSQNHSTYLRLARAEAILDRQPSIEAIKAVLRDQYYGETELSICRIAGQPGQYFTQATFIGTAANGSVSADYLLNGNPRTKSYETKRL</sequence>
<organism evidence="1 2">
    <name type="scientific">Polyangium sorediatum</name>
    <dbReference type="NCBI Taxonomy" id="889274"/>
    <lineage>
        <taxon>Bacteria</taxon>
        <taxon>Pseudomonadati</taxon>
        <taxon>Myxococcota</taxon>
        <taxon>Polyangia</taxon>
        <taxon>Polyangiales</taxon>
        <taxon>Polyangiaceae</taxon>
        <taxon>Polyangium</taxon>
    </lineage>
</organism>
<protein>
    <recommendedName>
        <fullName evidence="3">NRDE family protein</fullName>
    </recommendedName>
</protein>
<dbReference type="RefSeq" id="WP_136971285.1">
    <property type="nucleotide sequence ID" value="NZ_JARZHI010000040.1"/>
</dbReference>